<proteinExistence type="predicted"/>
<organism evidence="2 3">
    <name type="scientific">Bittarella massiliensis</name>
    <name type="common">ex Durand et al. 2017</name>
    <dbReference type="NCBI Taxonomy" id="1720313"/>
    <lineage>
        <taxon>Bacteria</taxon>
        <taxon>Bacillati</taxon>
        <taxon>Bacillota</taxon>
        <taxon>Clostridia</taxon>
        <taxon>Eubacteriales</taxon>
        <taxon>Oscillospiraceae</taxon>
        <taxon>Bittarella (ex Durand et al. 2017)</taxon>
    </lineage>
</organism>
<feature type="region of interest" description="Disordered" evidence="1">
    <location>
        <begin position="178"/>
        <end position="197"/>
    </location>
</feature>
<accession>A0AAW5KKE6</accession>
<comment type="caution">
    <text evidence="2">The sequence shown here is derived from an EMBL/GenBank/DDBJ whole genome shotgun (WGS) entry which is preliminary data.</text>
</comment>
<name>A0AAW5KKE6_9FIRM</name>
<dbReference type="Pfam" id="PF18907">
    <property type="entry name" value="DUF5662"/>
    <property type="match status" value="1"/>
</dbReference>
<dbReference type="EMBL" id="JANGAB010000009">
    <property type="protein sequence ID" value="MCQ4950419.1"/>
    <property type="molecule type" value="Genomic_DNA"/>
</dbReference>
<gene>
    <name evidence="2" type="ORF">NE646_12215</name>
</gene>
<dbReference type="InterPro" id="IPR043721">
    <property type="entry name" value="DUF5662"/>
</dbReference>
<dbReference type="Proteomes" id="UP001205063">
    <property type="component" value="Unassembled WGS sequence"/>
</dbReference>
<dbReference type="RefSeq" id="WP_185916375.1">
    <property type="nucleotide sequence ID" value="NZ_JACMSD010000007.1"/>
</dbReference>
<sequence length="197" mass="23367">MKWLSHLKTVNHHKKLVRQYCFKVGLYRQGLLHDLSKYSPAEFWVGARYFQGNRSPNDAERQDRGYSSAWLHHKGRNKHHLEYWIDYSPEGDHALAGMKMPVRYVVEMFCDRIAASRTYRKEAYVDRDPWDYYQRSKPHYILHPETRALLEDLLSRLKDEGEEAVFSYIRREVLPAARQRDEGRGRGKDGGKKKGEI</sequence>
<reference evidence="2" key="1">
    <citation type="submission" date="2022-06" db="EMBL/GenBank/DDBJ databases">
        <title>Isolation of gut microbiota from human fecal samples.</title>
        <authorList>
            <person name="Pamer E.G."/>
            <person name="Barat B."/>
            <person name="Waligurski E."/>
            <person name="Medina S."/>
            <person name="Paddock L."/>
            <person name="Mostad J."/>
        </authorList>
    </citation>
    <scope>NUCLEOTIDE SEQUENCE</scope>
    <source>
        <strain evidence="2">DFI.7.96</strain>
    </source>
</reference>
<evidence type="ECO:0000313" key="2">
    <source>
        <dbReference type="EMBL" id="MCQ4950419.1"/>
    </source>
</evidence>
<evidence type="ECO:0000256" key="1">
    <source>
        <dbReference type="SAM" id="MobiDB-lite"/>
    </source>
</evidence>
<dbReference type="AlphaFoldDB" id="A0AAW5KKE6"/>
<protein>
    <submittedName>
        <fullName evidence="2">DUF5662 family protein</fullName>
    </submittedName>
</protein>
<evidence type="ECO:0000313" key="3">
    <source>
        <dbReference type="Proteomes" id="UP001205063"/>
    </source>
</evidence>